<evidence type="ECO:0000256" key="12">
    <source>
        <dbReference type="ARBA" id="ARBA00023004"/>
    </source>
</evidence>
<evidence type="ECO:0000313" key="20">
    <source>
        <dbReference type="EMBL" id="ATY84293.1"/>
    </source>
</evidence>
<dbReference type="InterPro" id="IPR050482">
    <property type="entry name" value="Sensor_HK_TwoCompSys"/>
</dbReference>
<evidence type="ECO:0000256" key="17">
    <source>
        <dbReference type="PIRSR" id="PIRSR037432-51"/>
    </source>
</evidence>
<dbReference type="AlphaFoldDB" id="A0A2K8N4G2"/>
<evidence type="ECO:0000256" key="14">
    <source>
        <dbReference type="ARBA" id="ARBA00023014"/>
    </source>
</evidence>
<evidence type="ECO:0000256" key="5">
    <source>
        <dbReference type="ARBA" id="ARBA00022490"/>
    </source>
</evidence>
<reference evidence="21" key="1">
    <citation type="submission" date="2017-11" db="EMBL/GenBank/DDBJ databases">
        <title>Complete Genome Sequence of Kyrpidia sp. Strain EA-1, a thermophilic, hydrogen-oxidizing Bacterium, isolated from the Azores.</title>
        <authorList>
            <person name="Reiner J.E."/>
            <person name="Lapp C.J."/>
            <person name="Bunk B."/>
            <person name="Gescher J."/>
        </authorList>
    </citation>
    <scope>NUCLEOTIDE SEQUENCE [LARGE SCALE GENOMIC DNA]</scope>
    <source>
        <strain evidence="21">EA-1</strain>
    </source>
</reference>
<evidence type="ECO:0000256" key="16">
    <source>
        <dbReference type="PIRNR" id="PIRNR037432"/>
    </source>
</evidence>
<dbReference type="OrthoDB" id="9781904at2"/>
<comment type="cofactor">
    <cofactor evidence="2">
        <name>[4Fe-4S] cluster</name>
        <dbReference type="ChEBI" id="CHEBI:49883"/>
    </cofactor>
</comment>
<comment type="function">
    <text evidence="15">Member of the two-component regulatory system NreB/NreC involved in the control of dissimilatory nitrate/nitrite reduction in response to oxygen. NreB functions as a direct oxygen sensor histidine kinase which is autophosphorylated, in the absence of oxygen, probably at the conserved histidine residue, and transfers its phosphate group probably to a conserved aspartate residue of NreC. NreB/NreC activates the expression of the nitrate (narGHJI) and nitrite (nir) reductase operons, as well as the putative nitrate transporter gene narT.</text>
</comment>
<keyword evidence="9 16" id="KW-0547">Nucleotide-binding</keyword>
<dbReference type="GO" id="GO:0005737">
    <property type="term" value="C:cytoplasm"/>
    <property type="evidence" value="ECO:0007669"/>
    <property type="project" value="UniProtKB-SubCell"/>
</dbReference>
<keyword evidence="14" id="KW-0411">Iron-sulfur</keyword>
<comment type="catalytic activity">
    <reaction evidence="1 16">
        <text>ATP + protein L-histidine = ADP + protein N-phospho-L-histidine.</text>
        <dbReference type="EC" id="2.7.13.3"/>
    </reaction>
</comment>
<dbReference type="PIRSF" id="PIRSF037432">
    <property type="entry name" value="STHK_NreB"/>
    <property type="match status" value="1"/>
</dbReference>
<dbReference type="EC" id="2.7.13.3" evidence="16"/>
<dbReference type="GO" id="GO:0000155">
    <property type="term" value="F:phosphorelay sensor kinase activity"/>
    <property type="evidence" value="ECO:0007669"/>
    <property type="project" value="InterPro"/>
</dbReference>
<dbReference type="InterPro" id="IPR011712">
    <property type="entry name" value="Sig_transdc_His_kin_sub3_dim/P"/>
</dbReference>
<evidence type="ECO:0000259" key="19">
    <source>
        <dbReference type="PROSITE" id="PS50112"/>
    </source>
</evidence>
<dbReference type="PANTHER" id="PTHR24421">
    <property type="entry name" value="NITRATE/NITRITE SENSOR PROTEIN NARX-RELATED"/>
    <property type="match status" value="1"/>
</dbReference>
<keyword evidence="8" id="KW-0479">Metal-binding</keyword>
<keyword evidence="5" id="KW-0963">Cytoplasm</keyword>
<evidence type="ECO:0000256" key="6">
    <source>
        <dbReference type="ARBA" id="ARBA00022553"/>
    </source>
</evidence>
<protein>
    <recommendedName>
        <fullName evidence="16">Sensor histidine kinase</fullName>
        <ecNumber evidence="16">2.7.13.3</ecNumber>
    </recommendedName>
</protein>
<evidence type="ECO:0000313" key="21">
    <source>
        <dbReference type="Proteomes" id="UP000231932"/>
    </source>
</evidence>
<dbReference type="PANTHER" id="PTHR24421:SF10">
    <property type="entry name" value="NITRATE_NITRITE SENSOR PROTEIN NARQ"/>
    <property type="match status" value="1"/>
</dbReference>
<name>A0A2K8N4G2_9BACL</name>
<evidence type="ECO:0000256" key="7">
    <source>
        <dbReference type="ARBA" id="ARBA00022679"/>
    </source>
</evidence>
<dbReference type="InterPro" id="IPR017203">
    <property type="entry name" value="Sig_transdc_His_kinase_NreB"/>
</dbReference>
<keyword evidence="6 17" id="KW-0597">Phosphoprotein</keyword>
<evidence type="ECO:0000256" key="11">
    <source>
        <dbReference type="ARBA" id="ARBA00022840"/>
    </source>
</evidence>
<dbReference type="GO" id="GO:0051539">
    <property type="term" value="F:4 iron, 4 sulfur cluster binding"/>
    <property type="evidence" value="ECO:0007669"/>
    <property type="project" value="UniProtKB-KW"/>
</dbReference>
<keyword evidence="7 16" id="KW-0808">Transferase</keyword>
<dbReference type="GO" id="GO:0046983">
    <property type="term" value="F:protein dimerization activity"/>
    <property type="evidence" value="ECO:0007669"/>
    <property type="project" value="InterPro"/>
</dbReference>
<keyword evidence="21" id="KW-1185">Reference proteome</keyword>
<keyword evidence="13 16" id="KW-0902">Two-component regulatory system</keyword>
<evidence type="ECO:0000256" key="3">
    <source>
        <dbReference type="ARBA" id="ARBA00004496"/>
    </source>
</evidence>
<dbReference type="InterPro" id="IPR036890">
    <property type="entry name" value="HATPase_C_sf"/>
</dbReference>
<gene>
    <name evidence="20" type="ORF">CVV65_04445</name>
</gene>
<dbReference type="PRINTS" id="PR00344">
    <property type="entry name" value="BCTRLSENSOR"/>
</dbReference>
<evidence type="ECO:0000256" key="8">
    <source>
        <dbReference type="ARBA" id="ARBA00022723"/>
    </source>
</evidence>
<evidence type="ECO:0000256" key="15">
    <source>
        <dbReference type="ARBA" id="ARBA00024827"/>
    </source>
</evidence>
<dbReference type="GO" id="GO:0005524">
    <property type="term" value="F:ATP binding"/>
    <property type="evidence" value="ECO:0007669"/>
    <property type="project" value="UniProtKB-KW"/>
</dbReference>
<sequence>MHSFCMLGTMGMKGRGGQRMAEEPFRALVDGMKEGVIVMDRDRTIHYMNPAAEVLTGWRVGERAPYCAYCTARSVLPGEERCLLAQNQSLPYFESEMAVYRGKHRSFQMSLAPMSDPGEEGRLVLLIRTVLPKEEDHKWRLSQLLLRETIAAQEAERRRIARELHDNVSQKLFSAYLATHGIRMRLTDPELAEYCRNVAETLQEVMEDVKAVSRSLHPATLDLLGIVPTVRAFCRQWSSHTLRCDFDTNIPDDRRYAPDLELNVYRIIQEATVNAVKHADCTKLDVKLMEDDHRLLVQVTDNGKGLRLPAKEGLGIRHMRERAQVLGGVFCLTSELGRGTTVQCTVPLRGDGW</sequence>
<comment type="subcellular location">
    <subcellularLocation>
        <location evidence="3">Cytoplasm</location>
    </subcellularLocation>
</comment>
<accession>A0A2K8N4G2</accession>
<keyword evidence="11 16" id="KW-0067">ATP-binding</keyword>
<evidence type="ECO:0000256" key="9">
    <source>
        <dbReference type="ARBA" id="ARBA00022741"/>
    </source>
</evidence>
<dbReference type="KEGG" id="kyr:CVV65_04445"/>
<evidence type="ECO:0000256" key="1">
    <source>
        <dbReference type="ARBA" id="ARBA00000085"/>
    </source>
</evidence>
<dbReference type="InterPro" id="IPR035965">
    <property type="entry name" value="PAS-like_dom_sf"/>
</dbReference>
<dbReference type="Proteomes" id="UP000231932">
    <property type="component" value="Chromosome"/>
</dbReference>
<dbReference type="Pfam" id="PF07730">
    <property type="entry name" value="HisKA_3"/>
    <property type="match status" value="1"/>
</dbReference>
<dbReference type="InterPro" id="IPR004358">
    <property type="entry name" value="Sig_transdc_His_kin-like_C"/>
</dbReference>
<evidence type="ECO:0000256" key="4">
    <source>
        <dbReference type="ARBA" id="ARBA00022485"/>
    </source>
</evidence>
<dbReference type="GO" id="GO:0005506">
    <property type="term" value="F:iron ion binding"/>
    <property type="evidence" value="ECO:0007669"/>
    <property type="project" value="InterPro"/>
</dbReference>
<feature type="domain" description="PAS" evidence="19">
    <location>
        <begin position="21"/>
        <end position="62"/>
    </location>
</feature>
<dbReference type="PROSITE" id="PS50112">
    <property type="entry name" value="PAS"/>
    <property type="match status" value="1"/>
</dbReference>
<comment type="PTM">
    <text evidence="17">Autophosphorylated.</text>
</comment>
<dbReference type="PROSITE" id="PS50109">
    <property type="entry name" value="HIS_KIN"/>
    <property type="match status" value="1"/>
</dbReference>
<feature type="modified residue" description="Phosphohistidine; by autocatalysis" evidence="17">
    <location>
        <position position="165"/>
    </location>
</feature>
<dbReference type="GO" id="GO:0016020">
    <property type="term" value="C:membrane"/>
    <property type="evidence" value="ECO:0007669"/>
    <property type="project" value="InterPro"/>
</dbReference>
<dbReference type="EMBL" id="CP024955">
    <property type="protein sequence ID" value="ATY84293.1"/>
    <property type="molecule type" value="Genomic_DNA"/>
</dbReference>
<dbReference type="Pfam" id="PF02518">
    <property type="entry name" value="HATPase_c"/>
    <property type="match status" value="1"/>
</dbReference>
<evidence type="ECO:0000256" key="10">
    <source>
        <dbReference type="ARBA" id="ARBA00022777"/>
    </source>
</evidence>
<proteinExistence type="predicted"/>
<evidence type="ECO:0000259" key="18">
    <source>
        <dbReference type="PROSITE" id="PS50109"/>
    </source>
</evidence>
<dbReference type="InterPro" id="IPR003594">
    <property type="entry name" value="HATPase_dom"/>
</dbReference>
<evidence type="ECO:0000256" key="2">
    <source>
        <dbReference type="ARBA" id="ARBA00001966"/>
    </source>
</evidence>
<dbReference type="Pfam" id="PF13188">
    <property type="entry name" value="PAS_8"/>
    <property type="match status" value="1"/>
</dbReference>
<evidence type="ECO:0000256" key="13">
    <source>
        <dbReference type="ARBA" id="ARBA00023012"/>
    </source>
</evidence>
<organism evidence="20 21">
    <name type="scientific">Kyrpidia spormannii</name>
    <dbReference type="NCBI Taxonomy" id="2055160"/>
    <lineage>
        <taxon>Bacteria</taxon>
        <taxon>Bacillati</taxon>
        <taxon>Bacillota</taxon>
        <taxon>Bacilli</taxon>
        <taxon>Bacillales</taxon>
        <taxon>Alicyclobacillaceae</taxon>
        <taxon>Kyrpidia</taxon>
    </lineage>
</organism>
<dbReference type="Gene3D" id="1.20.5.1930">
    <property type="match status" value="1"/>
</dbReference>
<dbReference type="GO" id="GO:0006355">
    <property type="term" value="P:regulation of DNA-templated transcription"/>
    <property type="evidence" value="ECO:0007669"/>
    <property type="project" value="InterPro"/>
</dbReference>
<keyword evidence="12" id="KW-0408">Iron</keyword>
<dbReference type="CDD" id="cd16917">
    <property type="entry name" value="HATPase_UhpB-NarQ-NarX-like"/>
    <property type="match status" value="1"/>
</dbReference>
<dbReference type="SUPFAM" id="SSF55785">
    <property type="entry name" value="PYP-like sensor domain (PAS domain)"/>
    <property type="match status" value="1"/>
</dbReference>
<keyword evidence="4" id="KW-0004">4Fe-4S</keyword>
<dbReference type="SUPFAM" id="SSF55874">
    <property type="entry name" value="ATPase domain of HSP90 chaperone/DNA topoisomerase II/histidine kinase"/>
    <property type="match status" value="1"/>
</dbReference>
<dbReference type="InterPro" id="IPR000014">
    <property type="entry name" value="PAS"/>
</dbReference>
<feature type="domain" description="Histidine kinase" evidence="18">
    <location>
        <begin position="159"/>
        <end position="350"/>
    </location>
</feature>
<dbReference type="Gene3D" id="3.30.450.20">
    <property type="entry name" value="PAS domain"/>
    <property type="match status" value="1"/>
</dbReference>
<dbReference type="InterPro" id="IPR005467">
    <property type="entry name" value="His_kinase_dom"/>
</dbReference>
<keyword evidence="10 16" id="KW-0418">Kinase</keyword>
<dbReference type="Gene3D" id="3.30.565.10">
    <property type="entry name" value="Histidine kinase-like ATPase, C-terminal domain"/>
    <property type="match status" value="1"/>
</dbReference>